<dbReference type="PANTHER" id="PTHR47338">
    <property type="entry name" value="ZN(II)2CYS6 TRANSCRIPTION FACTOR (EUROFUNG)-RELATED"/>
    <property type="match status" value="1"/>
</dbReference>
<name>A0A1E4TDL1_9ASCO</name>
<evidence type="ECO:0000256" key="3">
    <source>
        <dbReference type="ARBA" id="ARBA00023015"/>
    </source>
</evidence>
<dbReference type="GO" id="GO:0003677">
    <property type="term" value="F:DNA binding"/>
    <property type="evidence" value="ECO:0007669"/>
    <property type="project" value="InterPro"/>
</dbReference>
<evidence type="ECO:0000256" key="2">
    <source>
        <dbReference type="ARBA" id="ARBA00022723"/>
    </source>
</evidence>
<feature type="compositionally biased region" description="Polar residues" evidence="6">
    <location>
        <begin position="384"/>
        <end position="403"/>
    </location>
</feature>
<organism evidence="8 9">
    <name type="scientific">Tortispora caseinolytica NRRL Y-17796</name>
    <dbReference type="NCBI Taxonomy" id="767744"/>
    <lineage>
        <taxon>Eukaryota</taxon>
        <taxon>Fungi</taxon>
        <taxon>Dikarya</taxon>
        <taxon>Ascomycota</taxon>
        <taxon>Saccharomycotina</taxon>
        <taxon>Trigonopsidomycetes</taxon>
        <taxon>Trigonopsidales</taxon>
        <taxon>Trigonopsidaceae</taxon>
        <taxon>Tortispora</taxon>
    </lineage>
</organism>
<dbReference type="GO" id="GO:0000981">
    <property type="term" value="F:DNA-binding transcription factor activity, RNA polymerase II-specific"/>
    <property type="evidence" value="ECO:0007669"/>
    <property type="project" value="InterPro"/>
</dbReference>
<feature type="domain" description="Xylanolytic transcriptional activator regulatory" evidence="7">
    <location>
        <begin position="56"/>
        <end position="134"/>
    </location>
</feature>
<dbReference type="SMART" id="SM00906">
    <property type="entry name" value="Fungal_trans"/>
    <property type="match status" value="1"/>
</dbReference>
<evidence type="ECO:0000313" key="9">
    <source>
        <dbReference type="Proteomes" id="UP000095023"/>
    </source>
</evidence>
<evidence type="ECO:0000256" key="6">
    <source>
        <dbReference type="SAM" id="MobiDB-lite"/>
    </source>
</evidence>
<proteinExistence type="predicted"/>
<dbReference type="OrthoDB" id="3037908at2759"/>
<dbReference type="EMBL" id="KV453842">
    <property type="protein sequence ID" value="ODV89851.1"/>
    <property type="molecule type" value="Genomic_DNA"/>
</dbReference>
<dbReference type="InterPro" id="IPR007219">
    <property type="entry name" value="XnlR_reg_dom"/>
</dbReference>
<evidence type="ECO:0000259" key="7">
    <source>
        <dbReference type="SMART" id="SM00906"/>
    </source>
</evidence>
<comment type="subcellular location">
    <subcellularLocation>
        <location evidence="1">Nucleus</location>
    </subcellularLocation>
</comment>
<dbReference type="InterPro" id="IPR050815">
    <property type="entry name" value="TF_fung"/>
</dbReference>
<dbReference type="Proteomes" id="UP000095023">
    <property type="component" value="Unassembled WGS sequence"/>
</dbReference>
<evidence type="ECO:0000313" key="8">
    <source>
        <dbReference type="EMBL" id="ODV89851.1"/>
    </source>
</evidence>
<keyword evidence="3" id="KW-0805">Transcription regulation</keyword>
<protein>
    <recommendedName>
        <fullName evidence="7">Xylanolytic transcriptional activator regulatory domain-containing protein</fullName>
    </recommendedName>
</protein>
<evidence type="ECO:0000256" key="5">
    <source>
        <dbReference type="ARBA" id="ARBA00023242"/>
    </source>
</evidence>
<keyword evidence="9" id="KW-1185">Reference proteome</keyword>
<dbReference type="GO" id="GO:0008270">
    <property type="term" value="F:zinc ion binding"/>
    <property type="evidence" value="ECO:0007669"/>
    <property type="project" value="InterPro"/>
</dbReference>
<feature type="region of interest" description="Disordered" evidence="6">
    <location>
        <begin position="354"/>
        <end position="403"/>
    </location>
</feature>
<accession>A0A1E4TDL1</accession>
<sequence length="548" mass="61958">MPEYTSLLNVLYMNAKKLMLKAEFMHNGHLFFNNYYVAALCFLARIDFQVGRFSFAWNYGGDAIKVSVARDAFRMKPIDFKQASVQEKRDEEFSVRVFWMSYIVERSSCLATTWPTSLDDEKITTRLPFTDKYFENYIPQRVIYLSDIEHLNNLDRIEPDNGITWEIISLSQYKKISEFAEKSLALYMDSKSRYWDEFARLDSLHTKLMRIPSDLFRHETDNFAVYSARTIFQVGLIMLYRDAYLKVRTTSEMNPEQKEAYRIRYLRAAGEAADIFRSMQHVELQKYSPDVAFNLYIVAKVFKAELKQTGIELGEKKFLQANYDFLLSMIRGFPKSYSLIKFLIPDFKNGFARNNQSKSEPAESQTDATIPMPISMPSVDKQPVPSSSLTGKHSGVSSEGYSGHSTTLGVDAAMSLGGSNESALAIQGSAGSEQDSLVPIYSPLDGSASNVTDTSHTVSDGSAAPFSNSSYELQAEFPIWWGPDAQPQPMQVRHPAAGDISSAMPFTVEEMADIISEIMPDTGAWGSSSVQESSLLRQDQLYMIRRGL</sequence>
<keyword evidence="2" id="KW-0479">Metal-binding</keyword>
<gene>
    <name evidence="8" type="ORF">CANCADRAFT_30981</name>
</gene>
<reference evidence="9" key="1">
    <citation type="submission" date="2016-02" db="EMBL/GenBank/DDBJ databases">
        <title>Comparative genomics of biotechnologically important yeasts.</title>
        <authorList>
            <consortium name="DOE Joint Genome Institute"/>
            <person name="Riley R."/>
            <person name="Haridas S."/>
            <person name="Wolfe K.H."/>
            <person name="Lopes M.R."/>
            <person name="Hittinger C.T."/>
            <person name="Goker M."/>
            <person name="Salamov A."/>
            <person name="Wisecaver J."/>
            <person name="Long T.M."/>
            <person name="Aerts A.L."/>
            <person name="Barry K."/>
            <person name="Choi C."/>
            <person name="Clum A."/>
            <person name="Coughlan A.Y."/>
            <person name="Deshpande S."/>
            <person name="Douglass A.P."/>
            <person name="Hanson S.J."/>
            <person name="Klenk H.-P."/>
            <person name="Labutti K."/>
            <person name="Lapidus A."/>
            <person name="Lindquist E."/>
            <person name="Lipzen A."/>
            <person name="Meier-Kolthoff J.P."/>
            <person name="Ohm R.A."/>
            <person name="Otillar R.P."/>
            <person name="Pangilinan J."/>
            <person name="Peng Y."/>
            <person name="Rokas A."/>
            <person name="Rosa C.A."/>
            <person name="Scheuner C."/>
            <person name="Sibirny A.A."/>
            <person name="Slot J.C."/>
            <person name="Stielow J.B."/>
            <person name="Sun H."/>
            <person name="Kurtzman C.P."/>
            <person name="Blackwell M."/>
            <person name="Jeffries T.W."/>
            <person name="Grigoriev I.V."/>
        </authorList>
    </citation>
    <scope>NUCLEOTIDE SEQUENCE [LARGE SCALE GENOMIC DNA]</scope>
    <source>
        <strain evidence="9">NRRL Y-17796</strain>
    </source>
</reference>
<evidence type="ECO:0000256" key="1">
    <source>
        <dbReference type="ARBA" id="ARBA00004123"/>
    </source>
</evidence>
<dbReference type="GO" id="GO:0006351">
    <property type="term" value="P:DNA-templated transcription"/>
    <property type="evidence" value="ECO:0007669"/>
    <property type="project" value="InterPro"/>
</dbReference>
<keyword evidence="4" id="KW-0804">Transcription</keyword>
<dbReference type="CDD" id="cd12148">
    <property type="entry name" value="fungal_TF_MHR"/>
    <property type="match status" value="1"/>
</dbReference>
<feature type="compositionally biased region" description="Polar residues" evidence="6">
    <location>
        <begin position="354"/>
        <end position="368"/>
    </location>
</feature>
<dbReference type="AlphaFoldDB" id="A0A1E4TDL1"/>
<dbReference type="PANTHER" id="PTHR47338:SF10">
    <property type="entry name" value="TRANSCRIPTION FACTOR DOMAIN-CONTAINING PROTEIN-RELATED"/>
    <property type="match status" value="1"/>
</dbReference>
<evidence type="ECO:0000256" key="4">
    <source>
        <dbReference type="ARBA" id="ARBA00023163"/>
    </source>
</evidence>
<keyword evidence="5" id="KW-0539">Nucleus</keyword>
<dbReference type="GO" id="GO:0005634">
    <property type="term" value="C:nucleus"/>
    <property type="evidence" value="ECO:0007669"/>
    <property type="project" value="UniProtKB-SubCell"/>
</dbReference>